<dbReference type="PANTHER" id="PTHR10605:SF72">
    <property type="entry name" value="HEPARAN SULFATE 3-O SULFOTRANSFERASE-B, ISOFORM A"/>
    <property type="match status" value="1"/>
</dbReference>
<proteinExistence type="predicted"/>
<dbReference type="RefSeq" id="XP_006820440.1">
    <property type="nucleotide sequence ID" value="XM_006820377.1"/>
</dbReference>
<evidence type="ECO:0000313" key="5">
    <source>
        <dbReference type="RefSeq" id="XP_006820440.1"/>
    </source>
</evidence>
<dbReference type="Gene3D" id="3.40.50.300">
    <property type="entry name" value="P-loop containing nucleotide triphosphate hydrolases"/>
    <property type="match status" value="1"/>
</dbReference>
<dbReference type="Pfam" id="PF00685">
    <property type="entry name" value="Sulfotransfer_1"/>
    <property type="match status" value="1"/>
</dbReference>
<dbReference type="SUPFAM" id="SSF52540">
    <property type="entry name" value="P-loop containing nucleoside triphosphate hydrolases"/>
    <property type="match status" value="1"/>
</dbReference>
<evidence type="ECO:0000256" key="2">
    <source>
        <dbReference type="ARBA" id="ARBA00023180"/>
    </source>
</evidence>
<feature type="domain" description="Sulfotransferase" evidence="3">
    <location>
        <begin position="28"/>
        <end position="202"/>
    </location>
</feature>
<keyword evidence="1" id="KW-0808">Transferase</keyword>
<dbReference type="PANTHER" id="PTHR10605">
    <property type="entry name" value="HEPARAN SULFATE SULFOTRANSFERASE"/>
    <property type="match status" value="1"/>
</dbReference>
<protein>
    <submittedName>
        <fullName evidence="5">Heparan sulfate glucosamine 3-O-sulfotransferase 3A1-like</fullName>
    </submittedName>
</protein>
<evidence type="ECO:0000259" key="3">
    <source>
        <dbReference type="Pfam" id="PF00685"/>
    </source>
</evidence>
<gene>
    <name evidence="5" type="primary">LOC100372281</name>
</gene>
<keyword evidence="4" id="KW-1185">Reference proteome</keyword>
<dbReference type="Proteomes" id="UP000694865">
    <property type="component" value="Unplaced"/>
</dbReference>
<accession>A0ABM0MK99</accession>
<dbReference type="InterPro" id="IPR000863">
    <property type="entry name" value="Sulfotransferase_dom"/>
</dbReference>
<organism evidence="4 5">
    <name type="scientific">Saccoglossus kowalevskii</name>
    <name type="common">Acorn worm</name>
    <dbReference type="NCBI Taxonomy" id="10224"/>
    <lineage>
        <taxon>Eukaryota</taxon>
        <taxon>Metazoa</taxon>
        <taxon>Hemichordata</taxon>
        <taxon>Enteropneusta</taxon>
        <taxon>Harrimaniidae</taxon>
        <taxon>Saccoglossus</taxon>
    </lineage>
</organism>
<sequence length="226" mass="26465">MELYFNTGFGLFVYYRQQMPPTIEGQITMEKSPSYFVTHDVPRRMHNMSKDTKLLVVVRDPITRAISDYTQTASKRKIKSFEKLAFVNNSGVVDTSWGAIRIGVYAKHFEKWLKYFPLSSFLFVSGEELIRNPLGELTKVQQFLGLKEVIQEDHFYFNQTKGFPCLIRGVNNDNPHCLGKTKGRAHPDVDPVVVNRLREFYRPFNAKFYHMVGTNFHWDDGQYYKR</sequence>
<dbReference type="GeneID" id="100372281"/>
<keyword evidence="2" id="KW-0325">Glycoprotein</keyword>
<reference evidence="5" key="1">
    <citation type="submission" date="2025-08" db="UniProtKB">
        <authorList>
            <consortium name="RefSeq"/>
        </authorList>
    </citation>
    <scope>IDENTIFICATION</scope>
    <source>
        <tissue evidence="5">Testes</tissue>
    </source>
</reference>
<dbReference type="InterPro" id="IPR037359">
    <property type="entry name" value="NST/OST"/>
</dbReference>
<evidence type="ECO:0000313" key="4">
    <source>
        <dbReference type="Proteomes" id="UP000694865"/>
    </source>
</evidence>
<name>A0ABM0MK99_SACKO</name>
<dbReference type="InterPro" id="IPR027417">
    <property type="entry name" value="P-loop_NTPase"/>
</dbReference>
<evidence type="ECO:0000256" key="1">
    <source>
        <dbReference type="ARBA" id="ARBA00022679"/>
    </source>
</evidence>